<dbReference type="InterPro" id="IPR018383">
    <property type="entry name" value="UPF0324_pro"/>
</dbReference>
<organism evidence="8 9">
    <name type="scientific">Periweissella cryptocerci</name>
    <dbReference type="NCBI Taxonomy" id="2506420"/>
    <lineage>
        <taxon>Bacteria</taxon>
        <taxon>Bacillati</taxon>
        <taxon>Bacillota</taxon>
        <taxon>Bacilli</taxon>
        <taxon>Lactobacillales</taxon>
        <taxon>Lactobacillaceae</taxon>
        <taxon>Periweissella</taxon>
    </lineage>
</organism>
<feature type="transmembrane region" description="Helical" evidence="7">
    <location>
        <begin position="7"/>
        <end position="25"/>
    </location>
</feature>
<keyword evidence="6 7" id="KW-0472">Membrane</keyword>
<evidence type="ECO:0000256" key="1">
    <source>
        <dbReference type="ARBA" id="ARBA00004651"/>
    </source>
</evidence>
<dbReference type="Pfam" id="PF03601">
    <property type="entry name" value="Cons_hypoth698"/>
    <property type="match status" value="1"/>
</dbReference>
<dbReference type="GO" id="GO:0005886">
    <property type="term" value="C:plasma membrane"/>
    <property type="evidence" value="ECO:0007669"/>
    <property type="project" value="UniProtKB-SubCell"/>
</dbReference>
<dbReference type="Proteomes" id="UP000292886">
    <property type="component" value="Chromosome"/>
</dbReference>
<evidence type="ECO:0000256" key="2">
    <source>
        <dbReference type="ARBA" id="ARBA00007977"/>
    </source>
</evidence>
<feature type="transmembrane region" description="Helical" evidence="7">
    <location>
        <begin position="119"/>
        <end position="140"/>
    </location>
</feature>
<evidence type="ECO:0000313" key="8">
    <source>
        <dbReference type="EMBL" id="QBO36163.1"/>
    </source>
</evidence>
<feature type="transmembrane region" description="Helical" evidence="7">
    <location>
        <begin position="31"/>
        <end position="53"/>
    </location>
</feature>
<dbReference type="AlphaFoldDB" id="A0A4P6YTZ5"/>
<accession>A0A4P6YTZ5</accession>
<evidence type="ECO:0000313" key="9">
    <source>
        <dbReference type="Proteomes" id="UP000292886"/>
    </source>
</evidence>
<name>A0A4P6YTZ5_9LACO</name>
<proteinExistence type="inferred from homology"/>
<protein>
    <submittedName>
        <fullName evidence="8">Putative sulfate exporter family transporter</fullName>
    </submittedName>
</protein>
<evidence type="ECO:0000256" key="4">
    <source>
        <dbReference type="ARBA" id="ARBA00022692"/>
    </source>
</evidence>
<feature type="transmembrane region" description="Helical" evidence="7">
    <location>
        <begin position="152"/>
        <end position="173"/>
    </location>
</feature>
<evidence type="ECO:0000256" key="6">
    <source>
        <dbReference type="ARBA" id="ARBA00023136"/>
    </source>
</evidence>
<feature type="transmembrane region" description="Helical" evidence="7">
    <location>
        <begin position="280"/>
        <end position="301"/>
    </location>
</feature>
<dbReference type="EMBL" id="CP037940">
    <property type="protein sequence ID" value="QBO36163.1"/>
    <property type="molecule type" value="Genomic_DNA"/>
</dbReference>
<dbReference type="OrthoDB" id="9811391at2"/>
<dbReference type="KEGG" id="wei:EQG49_06660"/>
<feature type="transmembrane region" description="Helical" evidence="7">
    <location>
        <begin position="308"/>
        <end position="327"/>
    </location>
</feature>
<dbReference type="RefSeq" id="WP_133363241.1">
    <property type="nucleotide sequence ID" value="NZ_CP037940.1"/>
</dbReference>
<gene>
    <name evidence="8" type="ORF">EQG49_06660</name>
</gene>
<feature type="transmembrane region" description="Helical" evidence="7">
    <location>
        <begin position="89"/>
        <end position="107"/>
    </location>
</feature>
<dbReference type="PANTHER" id="PTHR30106:SF2">
    <property type="entry name" value="UPF0324 INNER MEMBRANE PROTEIN YEIH"/>
    <property type="match status" value="1"/>
</dbReference>
<comment type="subcellular location">
    <subcellularLocation>
        <location evidence="1">Cell membrane</location>
        <topology evidence="1">Multi-pass membrane protein</topology>
    </subcellularLocation>
</comment>
<keyword evidence="3" id="KW-1003">Cell membrane</keyword>
<comment type="similarity">
    <text evidence="2">Belongs to the UPF0324 family.</text>
</comment>
<keyword evidence="4 7" id="KW-0812">Transmembrane</keyword>
<evidence type="ECO:0000256" key="3">
    <source>
        <dbReference type="ARBA" id="ARBA00022475"/>
    </source>
</evidence>
<evidence type="ECO:0000256" key="5">
    <source>
        <dbReference type="ARBA" id="ARBA00022989"/>
    </source>
</evidence>
<reference evidence="9" key="1">
    <citation type="submission" date="2019-03" db="EMBL/GenBank/DDBJ databases">
        <title>Weissella sp. 26KH-42 Genome sequencing.</title>
        <authorList>
            <person name="Heo J."/>
            <person name="Kim S.-J."/>
            <person name="Kim J.-S."/>
            <person name="Hong S.-B."/>
            <person name="Kwon S.-W."/>
        </authorList>
    </citation>
    <scope>NUCLEOTIDE SEQUENCE [LARGE SCALE GENOMIC DNA]</scope>
    <source>
        <strain evidence="9">26KH-42</strain>
    </source>
</reference>
<sequence>MQKKYGILPGLALSFGVAIIAQFLSKFIPHLGAATIAIFLGIILGNTVIKQLLWKVGTGFAEKKLLEGSVVLLGATVTFQTIAELRLQGVVLIIIQMAATIAFVYWLGKRLLFNRETALLMSTGNAICGSSAIASVAPVIKAKDDDRRTAIMMVNLMGTVLMMILPIIGPLVFGHNNLLIGGLIGATVQSVGQVIASGLMVNHMVATYATLFKIMRIILLIVVVLLFSKMQKNYDAKQGVVTETKAKIGVPWYVLGFFILCILNSSLHFPTIISGTAHTISSWFEVTALAAIGLNLNLVAFIKSGKNLAIYGAVVMVFQVALAIILLKTLF</sequence>
<evidence type="ECO:0000256" key="7">
    <source>
        <dbReference type="SAM" id="Phobius"/>
    </source>
</evidence>
<dbReference type="PANTHER" id="PTHR30106">
    <property type="entry name" value="INNER MEMBRANE PROTEIN YEIH-RELATED"/>
    <property type="match status" value="1"/>
</dbReference>
<feature type="transmembrane region" description="Helical" evidence="7">
    <location>
        <begin position="248"/>
        <end position="268"/>
    </location>
</feature>
<keyword evidence="9" id="KW-1185">Reference proteome</keyword>
<feature type="transmembrane region" description="Helical" evidence="7">
    <location>
        <begin position="205"/>
        <end position="227"/>
    </location>
</feature>
<keyword evidence="5 7" id="KW-1133">Transmembrane helix</keyword>